<proteinExistence type="predicted"/>
<protein>
    <submittedName>
        <fullName evidence="1">ATS3 embryo-specific protein 3</fullName>
    </submittedName>
</protein>
<dbReference type="EMBL" id="AP019303">
    <property type="protein sequence ID" value="BBH08494.1"/>
    <property type="molecule type" value="Genomic_DNA"/>
</dbReference>
<dbReference type="AlphaFoldDB" id="A0A4Y1RVV7"/>
<dbReference type="Pfam" id="PF06232">
    <property type="entry name" value="ATS3"/>
    <property type="match status" value="1"/>
</dbReference>
<gene>
    <name evidence="1" type="ORF">Prudu_020701</name>
</gene>
<accession>A0A4Y1RVV7</accession>
<sequence>MGIIKANTSRGMNGTRILLDGFLRLHAASSTSFKPETSLQAKRSCPYTVIIKPAALQPLSPETKSASPMVYAKRLDNPASRTFERCSSDKLEINGPCTRTSVI</sequence>
<evidence type="ECO:0000313" key="1">
    <source>
        <dbReference type="EMBL" id="BBH08494.1"/>
    </source>
</evidence>
<dbReference type="InterPro" id="IPR010417">
    <property type="entry name" value="Embryo-specific_ATS3"/>
</dbReference>
<name>A0A4Y1RVV7_PRUDU</name>
<reference evidence="1" key="1">
    <citation type="journal article" date="2019" name="Science">
        <title>Mutation of a bHLH transcription factor allowed almond domestication.</title>
        <authorList>
            <person name="Sanchez-Perez R."/>
            <person name="Pavan S."/>
            <person name="Mazzeo R."/>
            <person name="Moldovan C."/>
            <person name="Aiese Cigliano R."/>
            <person name="Del Cueto J."/>
            <person name="Ricciardi F."/>
            <person name="Lotti C."/>
            <person name="Ricciardi L."/>
            <person name="Dicenta F."/>
            <person name="Lopez-Marques R.L."/>
            <person name="Lindberg Moller B."/>
        </authorList>
    </citation>
    <scope>NUCLEOTIDE SEQUENCE</scope>
</reference>
<organism evidence="1">
    <name type="scientific">Prunus dulcis</name>
    <name type="common">Almond</name>
    <name type="synonym">Amygdalus dulcis</name>
    <dbReference type="NCBI Taxonomy" id="3755"/>
    <lineage>
        <taxon>Eukaryota</taxon>
        <taxon>Viridiplantae</taxon>
        <taxon>Streptophyta</taxon>
        <taxon>Embryophyta</taxon>
        <taxon>Tracheophyta</taxon>
        <taxon>Spermatophyta</taxon>
        <taxon>Magnoliopsida</taxon>
        <taxon>eudicotyledons</taxon>
        <taxon>Gunneridae</taxon>
        <taxon>Pentapetalae</taxon>
        <taxon>rosids</taxon>
        <taxon>fabids</taxon>
        <taxon>Rosales</taxon>
        <taxon>Rosaceae</taxon>
        <taxon>Amygdaloideae</taxon>
        <taxon>Amygdaleae</taxon>
        <taxon>Prunus</taxon>
    </lineage>
</organism>